<dbReference type="FunFam" id="3.20.20.70:FF:000242">
    <property type="entry name" value="Dihydroorotate reductase PyrE"/>
    <property type="match status" value="1"/>
</dbReference>
<evidence type="ECO:0000256" key="2">
    <source>
        <dbReference type="ARBA" id="ARBA00004370"/>
    </source>
</evidence>
<keyword evidence="14" id="KW-1133">Transmembrane helix</keyword>
<keyword evidence="8" id="KW-0288">FMN</keyword>
<protein>
    <recommendedName>
        <fullName evidence="6">Dihydroorotate dehydrogenase (quinone), mitochondrial</fullName>
        <ecNumber evidence="5">1.3.5.2</ecNumber>
    </recommendedName>
    <alternativeName>
        <fullName evidence="11">Dihydroorotate oxidase</fullName>
    </alternativeName>
</protein>
<evidence type="ECO:0000256" key="14">
    <source>
        <dbReference type="SAM" id="Phobius"/>
    </source>
</evidence>
<dbReference type="InterPro" id="IPR005720">
    <property type="entry name" value="Dihydroorotate_DH_cat"/>
</dbReference>
<dbReference type="InterPro" id="IPR001295">
    <property type="entry name" value="Dihydroorotate_DH_CS"/>
</dbReference>
<feature type="region of interest" description="Disordered" evidence="13">
    <location>
        <begin position="50"/>
        <end position="83"/>
    </location>
</feature>
<dbReference type="SUPFAM" id="SSF51395">
    <property type="entry name" value="FMN-linked oxidoreductases"/>
    <property type="match status" value="1"/>
</dbReference>
<evidence type="ECO:0000256" key="5">
    <source>
        <dbReference type="ARBA" id="ARBA00012791"/>
    </source>
</evidence>
<keyword evidence="14" id="KW-0812">Transmembrane</keyword>
<name>A0A9W9FSI4_9EURO</name>
<dbReference type="InterPro" id="IPR013785">
    <property type="entry name" value="Aldolase_TIM"/>
</dbReference>
<keyword evidence="17" id="KW-1185">Reference proteome</keyword>
<dbReference type="PROSITE" id="PS00911">
    <property type="entry name" value="DHODEHASE_1"/>
    <property type="match status" value="1"/>
</dbReference>
<accession>A0A9W9FSI4</accession>
<evidence type="ECO:0000256" key="11">
    <source>
        <dbReference type="ARBA" id="ARBA00031623"/>
    </source>
</evidence>
<evidence type="ECO:0000256" key="12">
    <source>
        <dbReference type="ARBA" id="ARBA00048639"/>
    </source>
</evidence>
<dbReference type="Gene3D" id="3.20.20.70">
    <property type="entry name" value="Aldolase class I"/>
    <property type="match status" value="1"/>
</dbReference>
<proteinExistence type="inferred from homology"/>
<sequence length="522" mass="55845">MVSNFSTIAWRASARARVLPAFRCSQRPSALLPKWTECCPSAVRYVSDNTASTPTTETVKETAQDTAKEAPRETPKRAGRRSSRKALYGTSLALTLLVGYIYGTDTRASIHRYAIVPLIRAVYPDAEEAHHVGVDNLKMLYRFGLHPRERGNPDGDGVLATEVFGYPLSNPIGISAGLDKHADIPDALLDIGPAIVEVGGTTPLPQEGNPKPRVFRLPSQHAMINRYGLNSKGADHMAAVLKQRVQDFAYAAGFGMHDQSEQRVLDGEAGVPPGSLVPGKLLAVQVAKNKATPDADLDAIKRDYVYCVDRVARYADILVVNVSSPNTPGLRDLQASAPLTAILSAVVGAAQDVQRKTKPYVMVKVSPDEDSDEQISGICDAVWKSGVDGVIVGNTTNRRPDPRPAGFVLPATEQQALSETGGYSGPQLFDRSVPLIARYRALLDQGPAAKPSDADRPSETAPAAPASRKVIFASGGITTGQQARAALDAGASVAMMYTGVVYGGIGTVTRVKQELREELQKK</sequence>
<evidence type="ECO:0000256" key="8">
    <source>
        <dbReference type="ARBA" id="ARBA00022643"/>
    </source>
</evidence>
<comment type="cofactor">
    <cofactor evidence="1">
        <name>FMN</name>
        <dbReference type="ChEBI" id="CHEBI:58210"/>
    </cofactor>
</comment>
<evidence type="ECO:0000256" key="3">
    <source>
        <dbReference type="ARBA" id="ARBA00005161"/>
    </source>
</evidence>
<comment type="caution">
    <text evidence="16">The sequence shown here is derived from an EMBL/GenBank/DDBJ whole genome shotgun (WGS) entry which is preliminary data.</text>
</comment>
<evidence type="ECO:0000256" key="10">
    <source>
        <dbReference type="ARBA" id="ARBA00023136"/>
    </source>
</evidence>
<evidence type="ECO:0000256" key="9">
    <source>
        <dbReference type="ARBA" id="ARBA00023002"/>
    </source>
</evidence>
<dbReference type="EMBL" id="JAPMSZ010000004">
    <property type="protein sequence ID" value="KAJ5105609.1"/>
    <property type="molecule type" value="Genomic_DNA"/>
</dbReference>
<comment type="catalytic activity">
    <reaction evidence="12">
        <text>(S)-dihydroorotate + a quinone = orotate + a quinol</text>
        <dbReference type="Rhea" id="RHEA:30187"/>
        <dbReference type="ChEBI" id="CHEBI:24646"/>
        <dbReference type="ChEBI" id="CHEBI:30839"/>
        <dbReference type="ChEBI" id="CHEBI:30864"/>
        <dbReference type="ChEBI" id="CHEBI:132124"/>
        <dbReference type="EC" id="1.3.5.2"/>
    </reaction>
</comment>
<keyword evidence="7" id="KW-0285">Flavoprotein</keyword>
<reference evidence="16" key="2">
    <citation type="journal article" date="2023" name="IMA Fungus">
        <title>Comparative genomic study of the Penicillium genus elucidates a diverse pangenome and 15 lateral gene transfer events.</title>
        <authorList>
            <person name="Petersen C."/>
            <person name="Sorensen T."/>
            <person name="Nielsen M.R."/>
            <person name="Sondergaard T.E."/>
            <person name="Sorensen J.L."/>
            <person name="Fitzpatrick D.A."/>
            <person name="Frisvad J.C."/>
            <person name="Nielsen K.L."/>
        </authorList>
    </citation>
    <scope>NUCLEOTIDE SEQUENCE</scope>
    <source>
        <strain evidence="16">IBT 34128</strain>
    </source>
</reference>
<feature type="compositionally biased region" description="Basic and acidic residues" evidence="13">
    <location>
        <begin position="58"/>
        <end position="76"/>
    </location>
</feature>
<evidence type="ECO:0000256" key="6">
    <source>
        <dbReference type="ARBA" id="ARBA00017599"/>
    </source>
</evidence>
<evidence type="ECO:0000256" key="13">
    <source>
        <dbReference type="SAM" id="MobiDB-lite"/>
    </source>
</evidence>
<comment type="pathway">
    <text evidence="3">Pyrimidine metabolism; UMP biosynthesis via de novo pathway; orotate from (S)-dihydroorotate (quinone route): step 1/1.</text>
</comment>
<feature type="domain" description="Dihydroorotate dehydrogenase catalytic" evidence="15">
    <location>
        <begin position="470"/>
        <end position="519"/>
    </location>
</feature>
<comment type="subcellular location">
    <subcellularLocation>
        <location evidence="2">Membrane</location>
    </subcellularLocation>
</comment>
<comment type="similarity">
    <text evidence="4">Belongs to the dihydroorotate dehydrogenase family. Type 2 subfamily.</text>
</comment>
<reference evidence="16" key="1">
    <citation type="submission" date="2022-11" db="EMBL/GenBank/DDBJ databases">
        <authorList>
            <person name="Petersen C."/>
        </authorList>
    </citation>
    <scope>NUCLEOTIDE SEQUENCE</scope>
    <source>
        <strain evidence="16">IBT 34128</strain>
    </source>
</reference>
<dbReference type="GO" id="GO:0009220">
    <property type="term" value="P:pyrimidine ribonucleotide biosynthetic process"/>
    <property type="evidence" value="ECO:0007669"/>
    <property type="project" value="TreeGrafter"/>
</dbReference>
<keyword evidence="10 14" id="KW-0472">Membrane</keyword>
<keyword evidence="9" id="KW-0560">Oxidoreductase</keyword>
<dbReference type="GO" id="GO:0106430">
    <property type="term" value="F:dihydroorotate dehydrogenase (quinone) activity"/>
    <property type="evidence" value="ECO:0007669"/>
    <property type="project" value="UniProtKB-EC"/>
</dbReference>
<dbReference type="GO" id="GO:0005743">
    <property type="term" value="C:mitochondrial inner membrane"/>
    <property type="evidence" value="ECO:0007669"/>
    <property type="project" value="TreeGrafter"/>
</dbReference>
<feature type="domain" description="Dihydroorotate dehydrogenase catalytic" evidence="15">
    <location>
        <begin position="159"/>
        <end position="442"/>
    </location>
</feature>
<dbReference type="AlphaFoldDB" id="A0A9W9FSI4"/>
<dbReference type="NCBIfam" id="TIGR01036">
    <property type="entry name" value="pyrD_sub2"/>
    <property type="match status" value="1"/>
</dbReference>
<evidence type="ECO:0000256" key="1">
    <source>
        <dbReference type="ARBA" id="ARBA00001917"/>
    </source>
</evidence>
<evidence type="ECO:0000256" key="4">
    <source>
        <dbReference type="ARBA" id="ARBA00005359"/>
    </source>
</evidence>
<dbReference type="GO" id="GO:0006207">
    <property type="term" value="P:'de novo' pyrimidine nucleobase biosynthetic process"/>
    <property type="evidence" value="ECO:0007669"/>
    <property type="project" value="InterPro"/>
</dbReference>
<dbReference type="OrthoDB" id="14784at2759"/>
<dbReference type="EC" id="1.3.5.2" evidence="5"/>
<gene>
    <name evidence="16" type="ORF">NUU61_002956</name>
</gene>
<evidence type="ECO:0000256" key="7">
    <source>
        <dbReference type="ARBA" id="ARBA00022630"/>
    </source>
</evidence>
<feature type="transmembrane region" description="Helical" evidence="14">
    <location>
        <begin position="86"/>
        <end position="103"/>
    </location>
</feature>
<evidence type="ECO:0000313" key="17">
    <source>
        <dbReference type="Proteomes" id="UP001141434"/>
    </source>
</evidence>
<dbReference type="GeneID" id="81392706"/>
<organism evidence="16 17">
    <name type="scientific">Penicillium alfredii</name>
    <dbReference type="NCBI Taxonomy" id="1506179"/>
    <lineage>
        <taxon>Eukaryota</taxon>
        <taxon>Fungi</taxon>
        <taxon>Dikarya</taxon>
        <taxon>Ascomycota</taxon>
        <taxon>Pezizomycotina</taxon>
        <taxon>Eurotiomycetes</taxon>
        <taxon>Eurotiomycetidae</taxon>
        <taxon>Eurotiales</taxon>
        <taxon>Aspergillaceae</taxon>
        <taxon>Penicillium</taxon>
    </lineage>
</organism>
<evidence type="ECO:0000259" key="15">
    <source>
        <dbReference type="Pfam" id="PF01180"/>
    </source>
</evidence>
<dbReference type="InterPro" id="IPR005719">
    <property type="entry name" value="Dihydroorotate_DH_2"/>
</dbReference>
<dbReference type="PANTHER" id="PTHR48109:SF4">
    <property type="entry name" value="DIHYDROOROTATE DEHYDROGENASE (QUINONE), MITOCHONDRIAL"/>
    <property type="match status" value="1"/>
</dbReference>
<dbReference type="Pfam" id="PF01180">
    <property type="entry name" value="DHO_dh"/>
    <property type="match status" value="2"/>
</dbReference>
<dbReference type="InterPro" id="IPR050074">
    <property type="entry name" value="DHO_dehydrogenase"/>
</dbReference>
<dbReference type="PANTHER" id="PTHR48109">
    <property type="entry name" value="DIHYDROOROTATE DEHYDROGENASE (QUINONE), MITOCHONDRIAL-RELATED"/>
    <property type="match status" value="1"/>
</dbReference>
<dbReference type="CDD" id="cd04738">
    <property type="entry name" value="DHOD_2_like"/>
    <property type="match status" value="1"/>
</dbReference>
<evidence type="ECO:0000313" key="16">
    <source>
        <dbReference type="EMBL" id="KAJ5105609.1"/>
    </source>
</evidence>
<dbReference type="RefSeq" id="XP_056514605.1">
    <property type="nucleotide sequence ID" value="XM_056653538.1"/>
</dbReference>
<dbReference type="Proteomes" id="UP001141434">
    <property type="component" value="Unassembled WGS sequence"/>
</dbReference>